<dbReference type="Gene3D" id="3.40.50.1970">
    <property type="match status" value="1"/>
</dbReference>
<sequence>MSFQMFVPTKALFGAGQLNHLHEQALPGKKALLVISNGKSTKVNGYLDRTEKELHTAGVETVLFDQVEANPLKSTVMRGGAMARENQCDFIVALGGGSCIDAAKGIAVVATNDGDLWDYITQGTGKGKPIAIKPLPIVAITTTAGTGSETDAGGVITNEDTNEKTPVKGPSLFPVLAIIDPELMATVPPKFTAYQGFDALFHNIEGYLANKANLMSEMVALEAISQISAYLPTAVQNGIDMKARERVAFGNYLGGLEMCLSSNMSEHSLEHALSAYHQALPHGAGLIMISLAYFSHMIDIHVCDDRFIILARHMGRPDAAKPEDFLDALKELQEKCGVANLKMSDYGISPDEFHKMAHNAKTAMAGLFMADRMPMSEEDCVAIYQASYR</sequence>
<evidence type="ECO:0000313" key="4">
    <source>
        <dbReference type="EMBL" id="MEQ2422459.1"/>
    </source>
</evidence>
<reference evidence="4 5" key="1">
    <citation type="submission" date="2024-03" db="EMBL/GenBank/DDBJ databases">
        <title>Human intestinal bacterial collection.</title>
        <authorList>
            <person name="Pauvert C."/>
            <person name="Hitch T.C.A."/>
            <person name="Clavel T."/>
        </authorList>
    </citation>
    <scope>NUCLEOTIDE SEQUENCE [LARGE SCALE GENOMIC DNA]</scope>
    <source>
        <strain evidence="4 5">CLA-AA-H81</strain>
    </source>
</reference>
<comment type="caution">
    <text evidence="4">The sequence shown here is derived from an EMBL/GenBank/DDBJ whole genome shotgun (WGS) entry which is preliminary data.</text>
</comment>
<dbReference type="PANTHER" id="PTHR11496:SF104">
    <property type="entry name" value="3-DEOXY-ALPHA-D-MANNO-OCTULOSONATE 8-OXIDASE"/>
    <property type="match status" value="1"/>
</dbReference>
<dbReference type="CDD" id="cd08185">
    <property type="entry name" value="Fe-ADH-like"/>
    <property type="match status" value="1"/>
</dbReference>
<dbReference type="EMBL" id="JBBMEU010000034">
    <property type="protein sequence ID" value="MEQ2422459.1"/>
    <property type="molecule type" value="Genomic_DNA"/>
</dbReference>
<evidence type="ECO:0000256" key="1">
    <source>
        <dbReference type="ARBA" id="ARBA00023002"/>
    </source>
</evidence>
<evidence type="ECO:0000259" key="3">
    <source>
        <dbReference type="Pfam" id="PF25137"/>
    </source>
</evidence>
<dbReference type="SUPFAM" id="SSF56796">
    <property type="entry name" value="Dehydroquinate synthase-like"/>
    <property type="match status" value="1"/>
</dbReference>
<dbReference type="RefSeq" id="WP_292282417.1">
    <property type="nucleotide sequence ID" value="NZ_JBBMEU010000034.1"/>
</dbReference>
<organism evidence="4 5">
    <name type="scientific">Megasphaera intestinihominis</name>
    <dbReference type="NCBI Taxonomy" id="3133159"/>
    <lineage>
        <taxon>Bacteria</taxon>
        <taxon>Bacillati</taxon>
        <taxon>Bacillota</taxon>
        <taxon>Negativicutes</taxon>
        <taxon>Veillonellales</taxon>
        <taxon>Veillonellaceae</taxon>
        <taxon>Megasphaera</taxon>
    </lineage>
</organism>
<dbReference type="PANTHER" id="PTHR11496">
    <property type="entry name" value="ALCOHOL DEHYDROGENASE"/>
    <property type="match status" value="1"/>
</dbReference>
<evidence type="ECO:0000313" key="5">
    <source>
        <dbReference type="Proteomes" id="UP001433088"/>
    </source>
</evidence>
<dbReference type="InterPro" id="IPR039697">
    <property type="entry name" value="Alcohol_dehydrogenase_Fe"/>
</dbReference>
<accession>A0ABV1D018</accession>
<protein>
    <submittedName>
        <fullName evidence="4">Iron-containing alcohol dehydrogenase</fullName>
    </submittedName>
</protein>
<evidence type="ECO:0000259" key="2">
    <source>
        <dbReference type="Pfam" id="PF00465"/>
    </source>
</evidence>
<dbReference type="Pfam" id="PF00465">
    <property type="entry name" value="Fe-ADH"/>
    <property type="match status" value="1"/>
</dbReference>
<proteinExistence type="predicted"/>
<keyword evidence="1" id="KW-0560">Oxidoreductase</keyword>
<dbReference type="InterPro" id="IPR001670">
    <property type="entry name" value="ADH_Fe/GldA"/>
</dbReference>
<name>A0ABV1D018_9FIRM</name>
<dbReference type="InterPro" id="IPR056798">
    <property type="entry name" value="ADH_Fe_C"/>
</dbReference>
<gene>
    <name evidence="4" type="ORF">WMO23_06895</name>
</gene>
<keyword evidence="5" id="KW-1185">Reference proteome</keyword>
<dbReference type="Pfam" id="PF25137">
    <property type="entry name" value="ADH_Fe_C"/>
    <property type="match status" value="1"/>
</dbReference>
<feature type="domain" description="Alcohol dehydrogenase iron-type/glycerol dehydrogenase GldA" evidence="2">
    <location>
        <begin position="8"/>
        <end position="181"/>
    </location>
</feature>
<dbReference type="Gene3D" id="1.20.1090.10">
    <property type="entry name" value="Dehydroquinate synthase-like - alpha domain"/>
    <property type="match status" value="1"/>
</dbReference>
<dbReference type="Proteomes" id="UP001433088">
    <property type="component" value="Unassembled WGS sequence"/>
</dbReference>
<feature type="domain" description="Fe-containing alcohol dehydrogenase-like C-terminal" evidence="3">
    <location>
        <begin position="192"/>
        <end position="388"/>
    </location>
</feature>